<keyword evidence="7" id="KW-1185">Reference proteome</keyword>
<dbReference type="AlphaFoldDB" id="A0A8T2UN26"/>
<evidence type="ECO:0000256" key="4">
    <source>
        <dbReference type="ARBA" id="ARBA00023591"/>
    </source>
</evidence>
<evidence type="ECO:0000256" key="3">
    <source>
        <dbReference type="ARBA" id="ARBA00022729"/>
    </source>
</evidence>
<dbReference type="EMBL" id="CM035410">
    <property type="protein sequence ID" value="KAH7437548.1"/>
    <property type="molecule type" value="Genomic_DNA"/>
</dbReference>
<evidence type="ECO:0000313" key="6">
    <source>
        <dbReference type="EMBL" id="KAH7437547.1"/>
    </source>
</evidence>
<name>A0A8T2UN26_CERRI</name>
<evidence type="ECO:0000256" key="2">
    <source>
        <dbReference type="ARBA" id="ARBA00022525"/>
    </source>
</evidence>
<dbReference type="EMBL" id="CM035410">
    <property type="protein sequence ID" value="KAH7437547.1"/>
    <property type="molecule type" value="Genomic_DNA"/>
</dbReference>
<comment type="similarity">
    <text evidence="4">Belongs to the EXORDIUM family.</text>
</comment>
<dbReference type="GO" id="GO:0005576">
    <property type="term" value="C:extracellular region"/>
    <property type="evidence" value="ECO:0007669"/>
    <property type="project" value="UniProtKB-SubCell"/>
</dbReference>
<organism evidence="6 7">
    <name type="scientific">Ceratopteris richardii</name>
    <name type="common">Triangle waterfern</name>
    <dbReference type="NCBI Taxonomy" id="49495"/>
    <lineage>
        <taxon>Eukaryota</taxon>
        <taxon>Viridiplantae</taxon>
        <taxon>Streptophyta</taxon>
        <taxon>Embryophyta</taxon>
        <taxon>Tracheophyta</taxon>
        <taxon>Polypodiopsida</taxon>
        <taxon>Polypodiidae</taxon>
        <taxon>Polypodiales</taxon>
        <taxon>Pteridineae</taxon>
        <taxon>Pteridaceae</taxon>
        <taxon>Parkerioideae</taxon>
        <taxon>Ceratopteris</taxon>
    </lineage>
</organism>
<evidence type="ECO:0000256" key="5">
    <source>
        <dbReference type="SAM" id="SignalP"/>
    </source>
</evidence>
<comment type="caution">
    <text evidence="6">The sequence shown here is derived from an EMBL/GenBank/DDBJ whole genome shotgun (WGS) entry which is preliminary data.</text>
</comment>
<dbReference type="OrthoDB" id="2016249at2759"/>
<evidence type="ECO:0000313" key="7">
    <source>
        <dbReference type="Proteomes" id="UP000825935"/>
    </source>
</evidence>
<feature type="signal peptide" evidence="5">
    <location>
        <begin position="1"/>
        <end position="26"/>
    </location>
</feature>
<keyword evidence="2" id="KW-0964">Secreted</keyword>
<evidence type="ECO:0008006" key="8">
    <source>
        <dbReference type="Google" id="ProtNLM"/>
    </source>
</evidence>
<gene>
    <name evidence="6" type="ORF">KP509_05G077700</name>
</gene>
<dbReference type="InterPro" id="IPR006766">
    <property type="entry name" value="EXORDIUM-like"/>
</dbReference>
<dbReference type="Proteomes" id="UP000825935">
    <property type="component" value="Chromosome 5"/>
</dbReference>
<dbReference type="OMA" id="MYGNKGR"/>
<accession>A0A8T2UN26</accession>
<protein>
    <recommendedName>
        <fullName evidence="8">Protein EXORDIUM-like 5</fullName>
    </recommendedName>
</protein>
<dbReference type="Pfam" id="PF04674">
    <property type="entry name" value="Phi_1"/>
    <property type="match status" value="1"/>
</dbReference>
<feature type="chain" id="PRO_5036435747" description="Protein EXORDIUM-like 5" evidence="5">
    <location>
        <begin position="27"/>
        <end position="341"/>
    </location>
</feature>
<dbReference type="PANTHER" id="PTHR31279:SF4">
    <property type="entry name" value="PROTEIN EXORDIUM-LIKE 5"/>
    <property type="match status" value="1"/>
</dbReference>
<sequence>MAATAAAADLPRVVLMVLFSFTCTSPFTISSSSPSSASVTSPLLFRFSKSLVASPYVDMRYHNGPVITPSIRVYIIWYGRWKTSQQSIIRDFLRSIASPAPSPSVSAWWSTMQLYTDMTGSHISRSLVISGERNDLYSHGKVLTRMSTQDVIKASLQPQNGSLSVDTRGGVYLVLTGEDVAQEDFCSAACGFHYFTYSSIVGYTLPYAWVGNSVTQCRETCAYPFAVPFYMAESVRPLQPPNGDIGVDGMISVIGHELAEMSSNPLINAWFAGSDPEAPTEAADLCEGIYGPGAGGGFTGTVLQDKLGSSFNVNGVGGRRFLIQWLWDPIKKRCYGPNAPP</sequence>
<dbReference type="PANTHER" id="PTHR31279">
    <property type="entry name" value="PROTEIN EXORDIUM-LIKE 5"/>
    <property type="match status" value="1"/>
</dbReference>
<keyword evidence="3 5" id="KW-0732">Signal</keyword>
<proteinExistence type="inferred from homology"/>
<reference evidence="6" key="1">
    <citation type="submission" date="2021-08" db="EMBL/GenBank/DDBJ databases">
        <title>WGS assembly of Ceratopteris richardii.</title>
        <authorList>
            <person name="Marchant D.B."/>
            <person name="Chen G."/>
            <person name="Jenkins J."/>
            <person name="Shu S."/>
            <person name="Leebens-Mack J."/>
            <person name="Grimwood J."/>
            <person name="Schmutz J."/>
            <person name="Soltis P."/>
            <person name="Soltis D."/>
            <person name="Chen Z.-H."/>
        </authorList>
    </citation>
    <scope>NUCLEOTIDE SEQUENCE</scope>
    <source>
        <strain evidence="6">Whitten #5841</strain>
        <tissue evidence="6">Leaf</tissue>
    </source>
</reference>
<evidence type="ECO:0000256" key="1">
    <source>
        <dbReference type="ARBA" id="ARBA00004613"/>
    </source>
</evidence>
<comment type="subcellular location">
    <subcellularLocation>
        <location evidence="1">Secreted</location>
    </subcellularLocation>
</comment>